<reference evidence="1 2" key="1">
    <citation type="submission" date="2020-07" db="EMBL/GenBank/DDBJ databases">
        <title>Genomic Encyclopedia of Type Strains, Phase IV (KMG-V): Genome sequencing to study the core and pangenomes of soil and plant-associated prokaryotes.</title>
        <authorList>
            <person name="Whitman W."/>
        </authorList>
    </citation>
    <scope>NUCLEOTIDE SEQUENCE [LARGE SCALE GENOMIC DNA]</scope>
    <source>
        <strain evidence="1 2">A1</strain>
    </source>
</reference>
<dbReference type="RefSeq" id="WP_181501604.1">
    <property type="nucleotide sequence ID" value="NZ_JACDUH010000003.1"/>
</dbReference>
<evidence type="ECO:0000313" key="2">
    <source>
        <dbReference type="Proteomes" id="UP000564425"/>
    </source>
</evidence>
<proteinExistence type="predicted"/>
<organism evidence="1 2">
    <name type="scientific">Methanococcus maripaludis</name>
    <name type="common">Methanococcus deltae</name>
    <dbReference type="NCBI Taxonomy" id="39152"/>
    <lineage>
        <taxon>Archaea</taxon>
        <taxon>Methanobacteriati</taxon>
        <taxon>Methanobacteriota</taxon>
        <taxon>Methanomada group</taxon>
        <taxon>Methanococci</taxon>
        <taxon>Methanococcales</taxon>
        <taxon>Methanococcaceae</taxon>
        <taxon>Methanococcus</taxon>
    </lineage>
</organism>
<sequence length="73" mass="8121">MDTLVNLAHTANTTLLAEANIRGKLYPGFDKADGVWYELQDVTDDAFGLIESVQAAVCKEIADYFGEEPMYNF</sequence>
<gene>
    <name evidence="1" type="ORF">HNP86_001943</name>
</gene>
<dbReference type="Proteomes" id="UP000564425">
    <property type="component" value="Unassembled WGS sequence"/>
</dbReference>
<protein>
    <submittedName>
        <fullName evidence="1">Uncharacterized protein</fullName>
    </submittedName>
</protein>
<name>A0A7J9NWZ8_METMI</name>
<dbReference type="AlphaFoldDB" id="A0A7J9NWZ8"/>
<accession>A0A7J9NWZ8</accession>
<dbReference type="EMBL" id="JACDUH010000003">
    <property type="protein sequence ID" value="MBA2851784.1"/>
    <property type="molecule type" value="Genomic_DNA"/>
</dbReference>
<comment type="caution">
    <text evidence="1">The sequence shown here is derived from an EMBL/GenBank/DDBJ whole genome shotgun (WGS) entry which is preliminary data.</text>
</comment>
<evidence type="ECO:0000313" key="1">
    <source>
        <dbReference type="EMBL" id="MBA2851784.1"/>
    </source>
</evidence>